<comment type="caution">
    <text evidence="1">The sequence shown here is derived from an EMBL/GenBank/DDBJ whole genome shotgun (WGS) entry which is preliminary data.</text>
</comment>
<evidence type="ECO:0000313" key="1">
    <source>
        <dbReference type="EMBL" id="KAJ0396751.1"/>
    </source>
</evidence>
<dbReference type="SUPFAM" id="SSF64076">
    <property type="entry name" value="MTH938-like"/>
    <property type="match status" value="2"/>
</dbReference>
<dbReference type="AlphaFoldDB" id="A0AAD5LXM5"/>
<dbReference type="EMBL" id="JAKCXM010000281">
    <property type="protein sequence ID" value="KAJ0396751.1"/>
    <property type="molecule type" value="Genomic_DNA"/>
</dbReference>
<organism evidence="1 2">
    <name type="scientific">Pythium insidiosum</name>
    <name type="common">Pythiosis disease agent</name>
    <dbReference type="NCBI Taxonomy" id="114742"/>
    <lineage>
        <taxon>Eukaryota</taxon>
        <taxon>Sar</taxon>
        <taxon>Stramenopiles</taxon>
        <taxon>Oomycota</taxon>
        <taxon>Peronosporomycetes</taxon>
        <taxon>Pythiales</taxon>
        <taxon>Pythiaceae</taxon>
        <taxon>Pythium</taxon>
    </lineage>
</organism>
<keyword evidence="2" id="KW-1185">Reference proteome</keyword>
<dbReference type="InterPro" id="IPR007523">
    <property type="entry name" value="NDUFAF3/AAMDC"/>
</dbReference>
<protein>
    <recommendedName>
        <fullName evidence="3">NADH dehydrogenase [ubiquinone] 1 alpha subcomplex assembly factor 3</fullName>
    </recommendedName>
</protein>
<dbReference type="GO" id="GO:0032981">
    <property type="term" value="P:mitochondrial respiratory chain complex I assembly"/>
    <property type="evidence" value="ECO:0007669"/>
    <property type="project" value="TreeGrafter"/>
</dbReference>
<dbReference type="Pfam" id="PF04430">
    <property type="entry name" value="DUF498"/>
    <property type="match status" value="1"/>
</dbReference>
<dbReference type="Gene3D" id="3.40.1230.10">
    <property type="entry name" value="MTH938-like"/>
    <property type="match status" value="1"/>
</dbReference>
<sequence>MAIAWRRAALAARPWLRQRRWINYGHDMHKEMLNGTTKISVTEYDEGGFVVNDVNLRGGVALLPDIAMLWKPRRFEEITKESLEVFTIANPPVEILILGCGARIRHQLEPSVKEFLKVNGIVVEYLDSVRVCPRIIALHCTASAQGPHVSRSQVNACATFNILNAEDRKVAAAILPWDPTASVSSG</sequence>
<dbReference type="Proteomes" id="UP001209570">
    <property type="component" value="Unassembled WGS sequence"/>
</dbReference>
<dbReference type="PANTHER" id="PTHR21192:SF2">
    <property type="entry name" value="NADH DEHYDROGENASE [UBIQUINONE] 1 ALPHA SUBCOMPLEX ASSEMBLY FACTOR 3"/>
    <property type="match status" value="1"/>
</dbReference>
<dbReference type="InterPro" id="IPR036748">
    <property type="entry name" value="MTH938-like_sf"/>
</dbReference>
<dbReference type="PANTHER" id="PTHR21192">
    <property type="entry name" value="NUCLEAR PROTEIN E3-3"/>
    <property type="match status" value="1"/>
</dbReference>
<reference evidence="1" key="1">
    <citation type="submission" date="2021-12" db="EMBL/GenBank/DDBJ databases">
        <title>Prjna785345.</title>
        <authorList>
            <person name="Rujirawat T."/>
            <person name="Krajaejun T."/>
        </authorList>
    </citation>
    <scope>NUCLEOTIDE SEQUENCE</scope>
    <source>
        <strain evidence="1">Pi057C3</strain>
    </source>
</reference>
<evidence type="ECO:0000313" key="2">
    <source>
        <dbReference type="Proteomes" id="UP001209570"/>
    </source>
</evidence>
<name>A0AAD5LXM5_PYTIN</name>
<evidence type="ECO:0008006" key="3">
    <source>
        <dbReference type="Google" id="ProtNLM"/>
    </source>
</evidence>
<proteinExistence type="predicted"/>
<accession>A0AAD5LXM5</accession>
<gene>
    <name evidence="1" type="ORF">P43SY_009706</name>
</gene>
<dbReference type="GO" id="GO:0005743">
    <property type="term" value="C:mitochondrial inner membrane"/>
    <property type="evidence" value="ECO:0007669"/>
    <property type="project" value="TreeGrafter"/>
</dbReference>